<keyword evidence="6" id="KW-0325">Glycoprotein</keyword>
<keyword evidence="5" id="KW-0443">Lipid metabolism</keyword>
<dbReference type="Gene3D" id="3.40.50.1820">
    <property type="entry name" value="alpha/beta hydrolase"/>
    <property type="match status" value="1"/>
</dbReference>
<keyword evidence="2" id="KW-0732">Signal</keyword>
<keyword evidence="10" id="KW-1185">Reference proteome</keyword>
<sequence length="327" mass="37188">PELIEANGYPVEIHHLTSEDGYILELHRIPHGRSGPSENRPVAYFEHCLLCSSSDYLMNEPEKAIGYMMADAGYDVWLSNMRGNTYSRNHTTLNPEDVEFWKFSWDEMARYDVPASIDYVLGETGADGVYYVGWSMGTSVFWALMSDKPEYNDKIKAMAAMAPVAYTENTKGIMRELAPFSHDIDLMTSLLGVGEVLPSNELMDYMAEHYCAVEDQYVEVCYNFLFLLSGPDPDQIPKEFLPLIVSHMPAGTSVHTILHFEQQIPAKKFQMYDFGAIGNLEHYDQDTPPIYNLSRVTAPVGLFWGNTDWLADPTGYRRRQVRLPTHP</sequence>
<feature type="domain" description="Partial AB-hydrolase lipase" evidence="8">
    <location>
        <begin position="2"/>
        <end position="59"/>
    </location>
</feature>
<dbReference type="Pfam" id="PF00561">
    <property type="entry name" value="Abhydrolase_1"/>
    <property type="match status" value="1"/>
</dbReference>
<dbReference type="GO" id="GO:0016042">
    <property type="term" value="P:lipid catabolic process"/>
    <property type="evidence" value="ECO:0007669"/>
    <property type="project" value="UniProtKB-KW"/>
</dbReference>
<evidence type="ECO:0000256" key="5">
    <source>
        <dbReference type="ARBA" id="ARBA00023098"/>
    </source>
</evidence>
<dbReference type="InterPro" id="IPR000073">
    <property type="entry name" value="AB_hydrolase_1"/>
</dbReference>
<accession>A0A8J5N304</accession>
<organism evidence="9 10">
    <name type="scientific">Homarus americanus</name>
    <name type="common">American lobster</name>
    <dbReference type="NCBI Taxonomy" id="6706"/>
    <lineage>
        <taxon>Eukaryota</taxon>
        <taxon>Metazoa</taxon>
        <taxon>Ecdysozoa</taxon>
        <taxon>Arthropoda</taxon>
        <taxon>Crustacea</taxon>
        <taxon>Multicrustacea</taxon>
        <taxon>Malacostraca</taxon>
        <taxon>Eumalacostraca</taxon>
        <taxon>Eucarida</taxon>
        <taxon>Decapoda</taxon>
        <taxon>Pleocyemata</taxon>
        <taxon>Astacidea</taxon>
        <taxon>Nephropoidea</taxon>
        <taxon>Nephropidae</taxon>
        <taxon>Homarus</taxon>
    </lineage>
</organism>
<dbReference type="SUPFAM" id="SSF53474">
    <property type="entry name" value="alpha/beta-Hydrolases"/>
    <property type="match status" value="1"/>
</dbReference>
<evidence type="ECO:0000256" key="4">
    <source>
        <dbReference type="ARBA" id="ARBA00022963"/>
    </source>
</evidence>
<dbReference type="InterPro" id="IPR006693">
    <property type="entry name" value="AB_hydrolase_lipase"/>
</dbReference>
<comment type="similarity">
    <text evidence="1">Belongs to the AB hydrolase superfamily. Lipase family.</text>
</comment>
<keyword evidence="4" id="KW-0442">Lipid degradation</keyword>
<dbReference type="Proteomes" id="UP000747542">
    <property type="component" value="Unassembled WGS sequence"/>
</dbReference>
<dbReference type="AlphaFoldDB" id="A0A8J5N304"/>
<protein>
    <submittedName>
        <fullName evidence="9">Lipase 3-like 1</fullName>
    </submittedName>
</protein>
<dbReference type="Pfam" id="PF04083">
    <property type="entry name" value="Abhydro_lipase"/>
    <property type="match status" value="1"/>
</dbReference>
<evidence type="ECO:0000313" key="9">
    <source>
        <dbReference type="EMBL" id="KAG7172315.1"/>
    </source>
</evidence>
<evidence type="ECO:0000259" key="8">
    <source>
        <dbReference type="Pfam" id="PF04083"/>
    </source>
</evidence>
<dbReference type="GO" id="GO:0016787">
    <property type="term" value="F:hydrolase activity"/>
    <property type="evidence" value="ECO:0007669"/>
    <property type="project" value="UniProtKB-KW"/>
</dbReference>
<proteinExistence type="inferred from homology"/>
<evidence type="ECO:0000256" key="6">
    <source>
        <dbReference type="ARBA" id="ARBA00023180"/>
    </source>
</evidence>
<feature type="domain" description="AB hydrolase-1" evidence="7">
    <location>
        <begin position="61"/>
        <end position="163"/>
    </location>
</feature>
<reference evidence="9" key="1">
    <citation type="journal article" date="2021" name="Sci. Adv.">
        <title>The American lobster genome reveals insights on longevity, neural, and immune adaptations.</title>
        <authorList>
            <person name="Polinski J.M."/>
            <person name="Zimin A.V."/>
            <person name="Clark K.F."/>
            <person name="Kohn A.B."/>
            <person name="Sadowski N."/>
            <person name="Timp W."/>
            <person name="Ptitsyn A."/>
            <person name="Khanna P."/>
            <person name="Romanova D.Y."/>
            <person name="Williams P."/>
            <person name="Greenwood S.J."/>
            <person name="Moroz L.L."/>
            <person name="Walt D.R."/>
            <person name="Bodnar A.G."/>
        </authorList>
    </citation>
    <scope>NUCLEOTIDE SEQUENCE</scope>
    <source>
        <strain evidence="9">GMGI-L3</strain>
    </source>
</reference>
<dbReference type="FunFam" id="3.40.50.1820:FF:000057">
    <property type="entry name" value="Lipase"/>
    <property type="match status" value="1"/>
</dbReference>
<gene>
    <name evidence="9" type="primary">Lip3-L1</name>
    <name evidence="9" type="ORF">Hamer_G009679</name>
</gene>
<name>A0A8J5N304_HOMAM</name>
<evidence type="ECO:0000259" key="7">
    <source>
        <dbReference type="Pfam" id="PF00561"/>
    </source>
</evidence>
<evidence type="ECO:0000313" key="10">
    <source>
        <dbReference type="Proteomes" id="UP000747542"/>
    </source>
</evidence>
<dbReference type="EMBL" id="JAHLQT010011563">
    <property type="protein sequence ID" value="KAG7172315.1"/>
    <property type="molecule type" value="Genomic_DNA"/>
</dbReference>
<keyword evidence="3" id="KW-0378">Hydrolase</keyword>
<comment type="caution">
    <text evidence="9">The sequence shown here is derived from an EMBL/GenBank/DDBJ whole genome shotgun (WGS) entry which is preliminary data.</text>
</comment>
<feature type="non-terminal residue" evidence="9">
    <location>
        <position position="1"/>
    </location>
</feature>
<evidence type="ECO:0000256" key="1">
    <source>
        <dbReference type="ARBA" id="ARBA00010701"/>
    </source>
</evidence>
<dbReference type="PANTHER" id="PTHR11005">
    <property type="entry name" value="LYSOSOMAL ACID LIPASE-RELATED"/>
    <property type="match status" value="1"/>
</dbReference>
<dbReference type="InterPro" id="IPR029058">
    <property type="entry name" value="AB_hydrolase_fold"/>
</dbReference>
<evidence type="ECO:0000256" key="2">
    <source>
        <dbReference type="ARBA" id="ARBA00022729"/>
    </source>
</evidence>
<evidence type="ECO:0000256" key="3">
    <source>
        <dbReference type="ARBA" id="ARBA00022801"/>
    </source>
</evidence>